<feature type="compositionally biased region" description="Polar residues" evidence="1">
    <location>
        <begin position="488"/>
        <end position="505"/>
    </location>
</feature>
<feature type="compositionally biased region" description="Polar residues" evidence="1">
    <location>
        <begin position="776"/>
        <end position="785"/>
    </location>
</feature>
<reference evidence="2" key="1">
    <citation type="journal article" date="2020" name="Fungal Divers.">
        <title>Resolving the Mortierellaceae phylogeny through synthesis of multi-gene phylogenetics and phylogenomics.</title>
        <authorList>
            <person name="Vandepol N."/>
            <person name="Liber J."/>
            <person name="Desiro A."/>
            <person name="Na H."/>
            <person name="Kennedy M."/>
            <person name="Barry K."/>
            <person name="Grigoriev I.V."/>
            <person name="Miller A.N."/>
            <person name="O'Donnell K."/>
            <person name="Stajich J.E."/>
            <person name="Bonito G."/>
        </authorList>
    </citation>
    <scope>NUCLEOTIDE SEQUENCE</scope>
    <source>
        <strain evidence="2">NVP1</strain>
    </source>
</reference>
<evidence type="ECO:0000313" key="3">
    <source>
        <dbReference type="Proteomes" id="UP000696485"/>
    </source>
</evidence>
<dbReference type="EMBL" id="JAAAUY010000873">
    <property type="protein sequence ID" value="KAF9325781.1"/>
    <property type="molecule type" value="Genomic_DNA"/>
</dbReference>
<feature type="region of interest" description="Disordered" evidence="1">
    <location>
        <begin position="695"/>
        <end position="719"/>
    </location>
</feature>
<name>A0A9P5VI13_9FUNG</name>
<sequence length="821" mass="90233">MVVHPRLVGVLLRGRSSWRSVSETDYFVLQHHPRQLINPFRIITRGFPHYRVAEGDSVEMLQDELEHLSQVAPVSIKGKVTSKKIATWLKASDLAFSPIKDIDEALQPEEVAILQLVQDEDGYLSDLSTISNEEEIQDRMIDEYDRTGHHRLRRAVSLVDIAVPAPIEIRHHHLLAHHHHRHHQDTLDDEVELERPTSSMSISLPVSDRVHPLEYTHHHPHSPLLDQYQLYHLDTRNNGSHWPETSPEEISASSDELMVHESLLEDSKSTRSMYTFQSTPETGLFGLDTRSSEDTQCQSLSGAWGWLKGSPLLDAVVSWIEGPGLHIPQKKSEKDKPNPLLDIPLQFIALLTYPELDPKTGNTASLAIVRETSFVRQRRRTLMILTAYTLVVRYCSFDFFLMVLFASNCAMLFLMKNSGRMNVNMAKRAVNQRVGWAKQWAGGFFRRGQGTQVNSSPGNKCSTLPLEGSSNVSYSKSVPSLMASTHSIRTAQTSTMDDATENSTPVKRRGFFGKRSTNPPNSTSAQSIHGDQGGVDEPTTQKRRFFKRSINNGSAAATTTTPSVPSRSLTAPPVSMPNMQFPMKSIGALPYALSSSSTVPLAPTARPCPATQSSPQLQGILTRSPSPNLSRKSNLTSSPKSLAPESIPSPVHRATSPPALAPALSLPTAASIPSSSSSAVAQGRSLSKTILASLTSSRSSSSLQQDTGRNNSSHTVVSPTASRPAVALVAATRDHGLPVEVLSSSRSLTGRMLSDEDTESDHRQHHHHQGAYGAKFSSSPETVYSSERKRSVQHEKGEHLDMLDPVTRAAAEAMDGLDREA</sequence>
<feature type="compositionally biased region" description="Polar residues" evidence="1">
    <location>
        <begin position="610"/>
        <end position="640"/>
    </location>
</feature>
<feature type="region of interest" description="Disordered" evidence="1">
    <location>
        <begin position="753"/>
        <end position="821"/>
    </location>
</feature>
<evidence type="ECO:0000313" key="2">
    <source>
        <dbReference type="EMBL" id="KAF9325781.1"/>
    </source>
</evidence>
<feature type="region of interest" description="Disordered" evidence="1">
    <location>
        <begin position="448"/>
        <end position="470"/>
    </location>
</feature>
<gene>
    <name evidence="2" type="ORF">BG006_010752</name>
</gene>
<feature type="compositionally biased region" description="Polar residues" evidence="1">
    <location>
        <begin position="449"/>
        <end position="462"/>
    </location>
</feature>
<evidence type="ECO:0000256" key="1">
    <source>
        <dbReference type="SAM" id="MobiDB-lite"/>
    </source>
</evidence>
<feature type="compositionally biased region" description="Basic and acidic residues" evidence="1">
    <location>
        <begin position="786"/>
        <end position="802"/>
    </location>
</feature>
<feature type="compositionally biased region" description="Polar residues" evidence="1">
    <location>
        <begin position="704"/>
        <end position="719"/>
    </location>
</feature>
<comment type="caution">
    <text evidence="2">The sequence shown here is derived from an EMBL/GenBank/DDBJ whole genome shotgun (WGS) entry which is preliminary data.</text>
</comment>
<feature type="region of interest" description="Disordered" evidence="1">
    <location>
        <begin position="597"/>
        <end position="660"/>
    </location>
</feature>
<feature type="region of interest" description="Disordered" evidence="1">
    <location>
        <begin position="488"/>
        <end position="571"/>
    </location>
</feature>
<dbReference type="Proteomes" id="UP000696485">
    <property type="component" value="Unassembled WGS sequence"/>
</dbReference>
<feature type="compositionally biased region" description="Polar residues" evidence="1">
    <location>
        <begin position="515"/>
        <end position="529"/>
    </location>
</feature>
<accession>A0A9P5VI13</accession>
<feature type="region of interest" description="Disordered" evidence="1">
    <location>
        <begin position="236"/>
        <end position="255"/>
    </location>
</feature>
<protein>
    <submittedName>
        <fullName evidence="2">Uncharacterized protein</fullName>
    </submittedName>
</protein>
<dbReference type="AlphaFoldDB" id="A0A9P5VI13"/>
<organism evidence="2 3">
    <name type="scientific">Podila minutissima</name>
    <dbReference type="NCBI Taxonomy" id="64525"/>
    <lineage>
        <taxon>Eukaryota</taxon>
        <taxon>Fungi</taxon>
        <taxon>Fungi incertae sedis</taxon>
        <taxon>Mucoromycota</taxon>
        <taxon>Mortierellomycotina</taxon>
        <taxon>Mortierellomycetes</taxon>
        <taxon>Mortierellales</taxon>
        <taxon>Mortierellaceae</taxon>
        <taxon>Podila</taxon>
    </lineage>
</organism>
<keyword evidence="3" id="KW-1185">Reference proteome</keyword>
<proteinExistence type="predicted"/>